<dbReference type="Proteomes" id="UP000802392">
    <property type="component" value="Unassembled WGS sequence"/>
</dbReference>
<dbReference type="PANTHER" id="PTHR48100:SF58">
    <property type="entry name" value="PE-PGRS FAMILY PROTEIN PE_PGRS11"/>
    <property type="match status" value="1"/>
</dbReference>
<dbReference type="InterPro" id="IPR050275">
    <property type="entry name" value="PGM_Phosphatase"/>
</dbReference>
<protein>
    <submittedName>
        <fullName evidence="2">Phosphoglycerate mutase</fullName>
        <ecNumber evidence="2">5.4.2.12</ecNumber>
    </submittedName>
</protein>
<proteinExistence type="predicted"/>
<dbReference type="SUPFAM" id="SSF53254">
    <property type="entry name" value="Phosphoglycerate mutase-like"/>
    <property type="match status" value="1"/>
</dbReference>
<dbReference type="Pfam" id="PF00300">
    <property type="entry name" value="His_Phos_1"/>
    <property type="match status" value="1"/>
</dbReference>
<evidence type="ECO:0000313" key="3">
    <source>
        <dbReference type="Proteomes" id="UP000802392"/>
    </source>
</evidence>
<dbReference type="InterPro" id="IPR013078">
    <property type="entry name" value="His_Pase_superF_clade-1"/>
</dbReference>
<evidence type="ECO:0000256" key="1">
    <source>
        <dbReference type="SAM" id="MobiDB-lite"/>
    </source>
</evidence>
<keyword evidence="2" id="KW-0413">Isomerase</keyword>
<dbReference type="GO" id="GO:0004619">
    <property type="term" value="F:phosphoglycerate mutase activity"/>
    <property type="evidence" value="ECO:0007669"/>
    <property type="project" value="UniProtKB-EC"/>
</dbReference>
<dbReference type="PANTHER" id="PTHR48100">
    <property type="entry name" value="BROAD-SPECIFICITY PHOSPHATASE YOR283W-RELATED"/>
    <property type="match status" value="1"/>
</dbReference>
<reference evidence="2 3" key="1">
    <citation type="submission" date="2020-03" db="EMBL/GenBank/DDBJ databases">
        <title>Genomic Encyclopedia of Type Strains, Phase III (KMG-III): the genomes of soil and plant-associated and newly described type strains.</title>
        <authorList>
            <person name="Whitman W."/>
        </authorList>
    </citation>
    <scope>NUCLEOTIDE SEQUENCE [LARGE SCALE GENOMIC DNA]</scope>
    <source>
        <strain evidence="2 3">CECT 4207</strain>
    </source>
</reference>
<sequence length="218" mass="22993">MKLLLIRHGQTPGNVAGQLDTAYPGPGLTELGQRQAEALPQALANEDIGALYISTLVRTHQTAAPLAKAKGLTPEVLDGIHEIEAGALETLTDHESHMHYMRTVFSWTSGDLGVSMPGAFDGHAFLARFDASVERVAAAGHSTAAVVSHGAAIRCWAALRAEGIDEVFAESHLLPNTGFVALEGDPLAGWRVVEWEQTPAGGPALKDPTAEDPTGEAY</sequence>
<gene>
    <name evidence="2" type="ORF">FHR86_003242</name>
</gene>
<dbReference type="EC" id="5.4.2.12" evidence="2"/>
<dbReference type="SMART" id="SM00855">
    <property type="entry name" value="PGAM"/>
    <property type="match status" value="1"/>
</dbReference>
<name>A0ABX0TK00_9MICC</name>
<organism evidence="2 3">
    <name type="scientific">Paenarthrobacter ilicis</name>
    <dbReference type="NCBI Taxonomy" id="43665"/>
    <lineage>
        <taxon>Bacteria</taxon>
        <taxon>Bacillati</taxon>
        <taxon>Actinomycetota</taxon>
        <taxon>Actinomycetes</taxon>
        <taxon>Micrococcales</taxon>
        <taxon>Micrococcaceae</taxon>
        <taxon>Paenarthrobacter</taxon>
    </lineage>
</organism>
<accession>A0ABX0TK00</accession>
<dbReference type="Gene3D" id="3.40.50.1240">
    <property type="entry name" value="Phosphoglycerate mutase-like"/>
    <property type="match status" value="1"/>
</dbReference>
<keyword evidence="3" id="KW-1185">Reference proteome</keyword>
<dbReference type="InterPro" id="IPR029033">
    <property type="entry name" value="His_PPase_superfam"/>
</dbReference>
<dbReference type="EMBL" id="JAAOZD010000007">
    <property type="protein sequence ID" value="NIJ02894.1"/>
    <property type="molecule type" value="Genomic_DNA"/>
</dbReference>
<dbReference type="PROSITE" id="PS00175">
    <property type="entry name" value="PG_MUTASE"/>
    <property type="match status" value="1"/>
</dbReference>
<feature type="region of interest" description="Disordered" evidence="1">
    <location>
        <begin position="198"/>
        <end position="218"/>
    </location>
</feature>
<dbReference type="InterPro" id="IPR001345">
    <property type="entry name" value="PG/BPGM_mutase_AS"/>
</dbReference>
<dbReference type="RefSeq" id="WP_167268590.1">
    <property type="nucleotide sequence ID" value="NZ_BAAAVO010000005.1"/>
</dbReference>
<dbReference type="CDD" id="cd07067">
    <property type="entry name" value="HP_PGM_like"/>
    <property type="match status" value="1"/>
</dbReference>
<comment type="caution">
    <text evidence="2">The sequence shown here is derived from an EMBL/GenBank/DDBJ whole genome shotgun (WGS) entry which is preliminary data.</text>
</comment>
<evidence type="ECO:0000313" key="2">
    <source>
        <dbReference type="EMBL" id="NIJ02894.1"/>
    </source>
</evidence>